<dbReference type="InParanoid" id="A0A5C3PHF6"/>
<evidence type="ECO:0000313" key="2">
    <source>
        <dbReference type="EMBL" id="TFK88702.1"/>
    </source>
</evidence>
<dbReference type="SUPFAM" id="SSF81383">
    <property type="entry name" value="F-box domain"/>
    <property type="match status" value="1"/>
</dbReference>
<sequence length="537" mass="60543">MSQTLRQPFRTPGTSAVTDPTDNRNRGEMPTFVSALNTDVHLEVMSFLSTSDLSSLLQTCRHFLTIGLPSLCLHAGRRPIERGQQVVSFCDFLRVGSLDSRDTHIQSLWFRLRMASPSEARAGVSQHADHWKAVLTILYNCPGLRSLRIDTWDDRVDPVIVLNVISTHLKSLEDLSITLTPDLAEDAHRLSLIPLRRLTIQWPRNPPAPLEVRRSVLWTIRPLAETLVELNNVIPRSDMRTAFPRIVKLGLAMDRSETLIRDAVRTFPNVTHISLHSEHHRRCHWDVVGPREDKASRDHNKSRWSMDYPRAWPSLTAVWAEDLCGAYCLGFVRSIQVLSLPLTLDSRFSMLPAIVAEMRPRFLELRVDLDDPRICTGILDRLRMPNWQWLADPANASLSHLTLLLDGLDRVPVYASYQTEARLILEGFASALRNASLTHLLLRYPGHQDTGIADGIVADALHCATRLAKASESLCWVGVETYAAGLLCWDVSRPQVAESNSAYRGRVKELVMVKMSGDAGVRVLEEEGMHAFKYVNL</sequence>
<accession>A0A5C3PHF6</accession>
<gene>
    <name evidence="2" type="ORF">K466DRAFT_585295</name>
</gene>
<feature type="compositionally biased region" description="Polar residues" evidence="1">
    <location>
        <begin position="1"/>
        <end position="20"/>
    </location>
</feature>
<name>A0A5C3PHF6_9APHY</name>
<protein>
    <recommendedName>
        <fullName evidence="4">F-box domain-containing protein</fullName>
    </recommendedName>
</protein>
<evidence type="ECO:0000313" key="3">
    <source>
        <dbReference type="Proteomes" id="UP000308197"/>
    </source>
</evidence>
<dbReference type="EMBL" id="ML211102">
    <property type="protein sequence ID" value="TFK88702.1"/>
    <property type="molecule type" value="Genomic_DNA"/>
</dbReference>
<keyword evidence="3" id="KW-1185">Reference proteome</keyword>
<dbReference type="InterPro" id="IPR036047">
    <property type="entry name" value="F-box-like_dom_sf"/>
</dbReference>
<evidence type="ECO:0008006" key="4">
    <source>
        <dbReference type="Google" id="ProtNLM"/>
    </source>
</evidence>
<organism evidence="2 3">
    <name type="scientific">Polyporus arcularius HHB13444</name>
    <dbReference type="NCBI Taxonomy" id="1314778"/>
    <lineage>
        <taxon>Eukaryota</taxon>
        <taxon>Fungi</taxon>
        <taxon>Dikarya</taxon>
        <taxon>Basidiomycota</taxon>
        <taxon>Agaricomycotina</taxon>
        <taxon>Agaricomycetes</taxon>
        <taxon>Polyporales</taxon>
        <taxon>Polyporaceae</taxon>
        <taxon>Polyporus</taxon>
    </lineage>
</organism>
<evidence type="ECO:0000256" key="1">
    <source>
        <dbReference type="SAM" id="MobiDB-lite"/>
    </source>
</evidence>
<dbReference type="AlphaFoldDB" id="A0A5C3PHF6"/>
<dbReference type="Proteomes" id="UP000308197">
    <property type="component" value="Unassembled WGS sequence"/>
</dbReference>
<feature type="region of interest" description="Disordered" evidence="1">
    <location>
        <begin position="1"/>
        <end position="29"/>
    </location>
</feature>
<reference evidence="2 3" key="1">
    <citation type="journal article" date="2019" name="Nat. Ecol. Evol.">
        <title>Megaphylogeny resolves global patterns of mushroom evolution.</title>
        <authorList>
            <person name="Varga T."/>
            <person name="Krizsan K."/>
            <person name="Foldi C."/>
            <person name="Dima B."/>
            <person name="Sanchez-Garcia M."/>
            <person name="Sanchez-Ramirez S."/>
            <person name="Szollosi G.J."/>
            <person name="Szarkandi J.G."/>
            <person name="Papp V."/>
            <person name="Albert L."/>
            <person name="Andreopoulos W."/>
            <person name="Angelini C."/>
            <person name="Antonin V."/>
            <person name="Barry K.W."/>
            <person name="Bougher N.L."/>
            <person name="Buchanan P."/>
            <person name="Buyck B."/>
            <person name="Bense V."/>
            <person name="Catcheside P."/>
            <person name="Chovatia M."/>
            <person name="Cooper J."/>
            <person name="Damon W."/>
            <person name="Desjardin D."/>
            <person name="Finy P."/>
            <person name="Geml J."/>
            <person name="Haridas S."/>
            <person name="Hughes K."/>
            <person name="Justo A."/>
            <person name="Karasinski D."/>
            <person name="Kautmanova I."/>
            <person name="Kiss B."/>
            <person name="Kocsube S."/>
            <person name="Kotiranta H."/>
            <person name="LaButti K.M."/>
            <person name="Lechner B.E."/>
            <person name="Liimatainen K."/>
            <person name="Lipzen A."/>
            <person name="Lukacs Z."/>
            <person name="Mihaltcheva S."/>
            <person name="Morgado L.N."/>
            <person name="Niskanen T."/>
            <person name="Noordeloos M.E."/>
            <person name="Ohm R.A."/>
            <person name="Ortiz-Santana B."/>
            <person name="Ovrebo C."/>
            <person name="Racz N."/>
            <person name="Riley R."/>
            <person name="Savchenko A."/>
            <person name="Shiryaev A."/>
            <person name="Soop K."/>
            <person name="Spirin V."/>
            <person name="Szebenyi C."/>
            <person name="Tomsovsky M."/>
            <person name="Tulloss R.E."/>
            <person name="Uehling J."/>
            <person name="Grigoriev I.V."/>
            <person name="Vagvolgyi C."/>
            <person name="Papp T."/>
            <person name="Martin F.M."/>
            <person name="Miettinen O."/>
            <person name="Hibbett D.S."/>
            <person name="Nagy L.G."/>
        </authorList>
    </citation>
    <scope>NUCLEOTIDE SEQUENCE [LARGE SCALE GENOMIC DNA]</scope>
    <source>
        <strain evidence="2 3">HHB13444</strain>
    </source>
</reference>
<proteinExistence type="predicted"/>